<keyword evidence="1" id="KW-1133">Transmembrane helix</keyword>
<gene>
    <name evidence="2" type="ORF">LJ739_08855</name>
</gene>
<dbReference type="RefSeq" id="WP_229159517.1">
    <property type="nucleotide sequence ID" value="NZ_JAJEWP010000002.1"/>
</dbReference>
<accession>A0ABS8G6X4</accession>
<evidence type="ECO:0000313" key="3">
    <source>
        <dbReference type="Proteomes" id="UP001520878"/>
    </source>
</evidence>
<feature type="transmembrane region" description="Helical" evidence="1">
    <location>
        <begin position="58"/>
        <end position="81"/>
    </location>
</feature>
<sequence length="84" mass="9500">MSRVLMVGVWLSCFIAIFATEYTGLFVILTALATFGLFFFPIQYANRDVVRETARQPLTWLSSPLPYCFIALLGLLVFFVAQVN</sequence>
<proteinExistence type="predicted"/>
<comment type="caution">
    <text evidence="2">The sequence shown here is derived from an EMBL/GenBank/DDBJ whole genome shotgun (WGS) entry which is preliminary data.</text>
</comment>
<keyword evidence="1" id="KW-0812">Transmembrane</keyword>
<reference evidence="2 3" key="1">
    <citation type="submission" date="2021-10" db="EMBL/GenBank/DDBJ databases">
        <title>Draft genome of Aestuariibacter halophilus JC2043.</title>
        <authorList>
            <person name="Emsley S.A."/>
            <person name="Pfannmuller K.M."/>
            <person name="Ushijima B."/>
            <person name="Saw J.H."/>
            <person name="Videau P."/>
        </authorList>
    </citation>
    <scope>NUCLEOTIDE SEQUENCE [LARGE SCALE GENOMIC DNA]</scope>
    <source>
        <strain evidence="2 3">JC2043</strain>
    </source>
</reference>
<evidence type="ECO:0000313" key="2">
    <source>
        <dbReference type="EMBL" id="MCC2616347.1"/>
    </source>
</evidence>
<evidence type="ECO:0000256" key="1">
    <source>
        <dbReference type="SAM" id="Phobius"/>
    </source>
</evidence>
<keyword evidence="1" id="KW-0472">Membrane</keyword>
<dbReference type="EMBL" id="JAJEWP010000002">
    <property type="protein sequence ID" value="MCC2616347.1"/>
    <property type="molecule type" value="Genomic_DNA"/>
</dbReference>
<keyword evidence="3" id="KW-1185">Reference proteome</keyword>
<organism evidence="2 3">
    <name type="scientific">Fluctibacter halophilus</name>
    <dbReference type="NCBI Taxonomy" id="226011"/>
    <lineage>
        <taxon>Bacteria</taxon>
        <taxon>Pseudomonadati</taxon>
        <taxon>Pseudomonadota</taxon>
        <taxon>Gammaproteobacteria</taxon>
        <taxon>Alteromonadales</taxon>
        <taxon>Alteromonadaceae</taxon>
        <taxon>Fluctibacter</taxon>
    </lineage>
</organism>
<protein>
    <submittedName>
        <fullName evidence="2">Uncharacterized protein</fullName>
    </submittedName>
</protein>
<dbReference type="Proteomes" id="UP001520878">
    <property type="component" value="Unassembled WGS sequence"/>
</dbReference>
<name>A0ABS8G6X4_9ALTE</name>